<keyword evidence="3" id="KW-1185">Reference proteome</keyword>
<evidence type="ECO:0000313" key="3">
    <source>
        <dbReference type="Proteomes" id="UP000186609"/>
    </source>
</evidence>
<dbReference type="Proteomes" id="UP000186609">
    <property type="component" value="Chromosome"/>
</dbReference>
<organism evidence="2 3">
    <name type="scientific">Rhodoferax koreensis</name>
    <dbReference type="NCBI Taxonomy" id="1842727"/>
    <lineage>
        <taxon>Bacteria</taxon>
        <taxon>Pseudomonadati</taxon>
        <taxon>Pseudomonadota</taxon>
        <taxon>Betaproteobacteria</taxon>
        <taxon>Burkholderiales</taxon>
        <taxon>Comamonadaceae</taxon>
        <taxon>Rhodoferax</taxon>
    </lineage>
</organism>
<feature type="signal peptide" evidence="1">
    <location>
        <begin position="1"/>
        <end position="29"/>
    </location>
</feature>
<feature type="chain" id="PRO_5012862716" description="Carboxypeptidase regulatory-like domain-containing protein" evidence="1">
    <location>
        <begin position="30"/>
        <end position="138"/>
    </location>
</feature>
<protein>
    <recommendedName>
        <fullName evidence="4">Carboxypeptidase regulatory-like domain-containing protein</fullName>
    </recommendedName>
</protein>
<keyword evidence="1" id="KW-0732">Signal</keyword>
<sequence length="138" mass="14769">MAMKTCSRAAATAALCVAFCIAPPLAAHAGQAVPFQNGGIGDESRQEMAAARHQYRLRMSFAETRSGAYITGVSVVIERGQNGGQLRFEDCGPLFYVAMEPGVYHVTATYGGLSQSRVVDVRHGARELVLYWPAASES</sequence>
<evidence type="ECO:0000256" key="1">
    <source>
        <dbReference type="SAM" id="SignalP"/>
    </source>
</evidence>
<dbReference type="EMBL" id="CP019236">
    <property type="protein sequence ID" value="APW39643.1"/>
    <property type="molecule type" value="Genomic_DNA"/>
</dbReference>
<dbReference type="KEGG" id="rhy:RD110_22555"/>
<evidence type="ECO:0008006" key="4">
    <source>
        <dbReference type="Google" id="ProtNLM"/>
    </source>
</evidence>
<dbReference type="AlphaFoldDB" id="A0A1P8K0V6"/>
<reference evidence="2 3" key="1">
    <citation type="submission" date="2017-01" db="EMBL/GenBank/DDBJ databases">
        <authorList>
            <person name="Mah S.A."/>
            <person name="Swanson W.J."/>
            <person name="Moy G.W."/>
            <person name="Vacquier V.D."/>
        </authorList>
    </citation>
    <scope>NUCLEOTIDE SEQUENCE [LARGE SCALE GENOMIC DNA]</scope>
    <source>
        <strain evidence="2 3">DCY110</strain>
    </source>
</reference>
<name>A0A1P8K0V6_9BURK</name>
<accession>A0A1P8K0V6</accession>
<dbReference type="STRING" id="1842727.RD110_22555"/>
<evidence type="ECO:0000313" key="2">
    <source>
        <dbReference type="EMBL" id="APW39643.1"/>
    </source>
</evidence>
<gene>
    <name evidence="2" type="ORF">RD110_22555</name>
</gene>
<proteinExistence type="predicted"/>